<dbReference type="EMBL" id="PUHP01006295">
    <property type="protein sequence ID" value="TQN63601.1"/>
    <property type="molecule type" value="Genomic_DNA"/>
</dbReference>
<gene>
    <name evidence="2" type="ORF">CSHISOI_11816</name>
</gene>
<protein>
    <submittedName>
        <fullName evidence="2">Uncharacterized protein</fullName>
    </submittedName>
</protein>
<keyword evidence="1" id="KW-0732">Signal</keyword>
<organism evidence="2 3">
    <name type="scientific">Colletotrichum shisoi</name>
    <dbReference type="NCBI Taxonomy" id="2078593"/>
    <lineage>
        <taxon>Eukaryota</taxon>
        <taxon>Fungi</taxon>
        <taxon>Dikarya</taxon>
        <taxon>Ascomycota</taxon>
        <taxon>Pezizomycotina</taxon>
        <taxon>Sordariomycetes</taxon>
        <taxon>Hypocreomycetidae</taxon>
        <taxon>Glomerellales</taxon>
        <taxon>Glomerellaceae</taxon>
        <taxon>Colletotrichum</taxon>
        <taxon>Colletotrichum destructivum species complex</taxon>
    </lineage>
</organism>
<accession>A0A5Q4BA25</accession>
<name>A0A5Q4BA25_9PEZI</name>
<evidence type="ECO:0000313" key="2">
    <source>
        <dbReference type="EMBL" id="TQN63601.1"/>
    </source>
</evidence>
<comment type="caution">
    <text evidence="2">The sequence shown here is derived from an EMBL/GenBank/DDBJ whole genome shotgun (WGS) entry which is preliminary data.</text>
</comment>
<keyword evidence="3" id="KW-1185">Reference proteome</keyword>
<feature type="signal peptide" evidence="1">
    <location>
        <begin position="1"/>
        <end position="18"/>
    </location>
</feature>
<dbReference type="InterPro" id="IPR045564">
    <property type="entry name" value="DUF5910"/>
</dbReference>
<evidence type="ECO:0000313" key="3">
    <source>
        <dbReference type="Proteomes" id="UP000326340"/>
    </source>
</evidence>
<proteinExistence type="predicted"/>
<sequence>MLLTPAALLAILVTSIVADRDRIIGYRRVSKKQAADYKRNGGTLTYDSRLAKGGQQLGPGVYTSPRRGAWLLGDKSDWWCVVRANSQAVDNVDKFWIPAFYRHYSFIWYASEETIAAYIKDVDDTIDPKKAFRLSKVSKDEDSLQMLIPPGLLNDQGGGLGITVECDPDVKKLPTEVVDYDSFGASGDKDSEF</sequence>
<dbReference type="Pfam" id="PF19287">
    <property type="entry name" value="DUF5910"/>
    <property type="match status" value="1"/>
</dbReference>
<feature type="chain" id="PRO_5024859734" evidence="1">
    <location>
        <begin position="19"/>
        <end position="193"/>
    </location>
</feature>
<dbReference type="AlphaFoldDB" id="A0A5Q4BA25"/>
<dbReference type="OrthoDB" id="4540223at2759"/>
<reference evidence="2 3" key="1">
    <citation type="journal article" date="2019" name="Sci. Rep.">
        <title>Colletotrichum shisoi sp. nov., an anthracnose pathogen of Perilla frutescens in Japan: molecular phylogenetic, morphological and genomic evidence.</title>
        <authorList>
            <person name="Gan P."/>
            <person name="Tsushima A."/>
            <person name="Hiroyama R."/>
            <person name="Narusaka M."/>
            <person name="Takano Y."/>
            <person name="Narusaka Y."/>
            <person name="Kawaradani M."/>
            <person name="Damm U."/>
            <person name="Shirasu K."/>
        </authorList>
    </citation>
    <scope>NUCLEOTIDE SEQUENCE [LARGE SCALE GENOMIC DNA]</scope>
    <source>
        <strain evidence="2 3">PG-2018a</strain>
    </source>
</reference>
<dbReference type="Proteomes" id="UP000326340">
    <property type="component" value="Unassembled WGS sequence"/>
</dbReference>
<evidence type="ECO:0000256" key="1">
    <source>
        <dbReference type="SAM" id="SignalP"/>
    </source>
</evidence>